<evidence type="ECO:0000256" key="7">
    <source>
        <dbReference type="ARBA" id="ARBA00022801"/>
    </source>
</evidence>
<dbReference type="OMA" id="IAPMRIN"/>
<evidence type="ECO:0000256" key="5">
    <source>
        <dbReference type="ARBA" id="ARBA00022670"/>
    </source>
</evidence>
<dbReference type="GO" id="GO:0004252">
    <property type="term" value="F:serine-type endopeptidase activity"/>
    <property type="evidence" value="ECO:0007669"/>
    <property type="project" value="InterPro"/>
</dbReference>
<feature type="transmembrane region" description="Helical" evidence="11">
    <location>
        <begin position="322"/>
        <end position="344"/>
    </location>
</feature>
<feature type="domain" description="Peptidase S54 rhomboid" evidence="13">
    <location>
        <begin position="165"/>
        <end position="312"/>
    </location>
</feature>
<feature type="compositionally biased region" description="Acidic residues" evidence="12">
    <location>
        <begin position="42"/>
        <end position="51"/>
    </location>
</feature>
<evidence type="ECO:0000256" key="2">
    <source>
        <dbReference type="ARBA" id="ARBA00004141"/>
    </source>
</evidence>
<evidence type="ECO:0000256" key="9">
    <source>
        <dbReference type="ARBA" id="ARBA00022989"/>
    </source>
</evidence>
<comment type="similarity">
    <text evidence="3 11">Belongs to the peptidase S54 family.</text>
</comment>
<reference evidence="14 15" key="1">
    <citation type="journal article" date="2012" name="Genome Biol.">
        <title>Genome and low-iron response of an oceanic diatom adapted to chronic iron limitation.</title>
        <authorList>
            <person name="Lommer M."/>
            <person name="Specht M."/>
            <person name="Roy A.S."/>
            <person name="Kraemer L."/>
            <person name="Andreson R."/>
            <person name="Gutowska M.A."/>
            <person name="Wolf J."/>
            <person name="Bergner S.V."/>
            <person name="Schilhabel M.B."/>
            <person name="Klostermeier U.C."/>
            <person name="Beiko R.G."/>
            <person name="Rosenstiel P."/>
            <person name="Hippler M."/>
            <person name="Laroche J."/>
        </authorList>
    </citation>
    <scope>NUCLEOTIDE SEQUENCE [LARGE SCALE GENOMIC DNA]</scope>
    <source>
        <strain evidence="14 15">CCMP1005</strain>
    </source>
</reference>
<keyword evidence="9 11" id="KW-1133">Transmembrane helix</keyword>
<evidence type="ECO:0000256" key="3">
    <source>
        <dbReference type="ARBA" id="ARBA00009045"/>
    </source>
</evidence>
<dbReference type="eggNOG" id="KOG2289">
    <property type="taxonomic scope" value="Eukaryota"/>
</dbReference>
<accession>K0TPZ4</accession>
<organism evidence="14 15">
    <name type="scientific">Thalassiosira oceanica</name>
    <name type="common">Marine diatom</name>
    <dbReference type="NCBI Taxonomy" id="159749"/>
    <lineage>
        <taxon>Eukaryota</taxon>
        <taxon>Sar</taxon>
        <taxon>Stramenopiles</taxon>
        <taxon>Ochrophyta</taxon>
        <taxon>Bacillariophyta</taxon>
        <taxon>Coscinodiscophyceae</taxon>
        <taxon>Thalassiosirophycidae</taxon>
        <taxon>Thalassiosirales</taxon>
        <taxon>Thalassiosiraceae</taxon>
        <taxon>Thalassiosira</taxon>
    </lineage>
</organism>
<dbReference type="EMBL" id="AGNL01003108">
    <property type="protein sequence ID" value="EJK75152.1"/>
    <property type="molecule type" value="Genomic_DNA"/>
</dbReference>
<dbReference type="PANTHER" id="PTHR22936">
    <property type="entry name" value="RHOMBOID-RELATED"/>
    <property type="match status" value="1"/>
</dbReference>
<dbReference type="SUPFAM" id="SSF144091">
    <property type="entry name" value="Rhomboid-like"/>
    <property type="match status" value="1"/>
</dbReference>
<name>K0TPZ4_THAOC</name>
<dbReference type="PANTHER" id="PTHR22936:SF69">
    <property type="entry name" value="RHOMBOID-LIKE PROTEIN"/>
    <property type="match status" value="1"/>
</dbReference>
<feature type="transmembrane region" description="Helical" evidence="11">
    <location>
        <begin position="170"/>
        <end position="189"/>
    </location>
</feature>
<keyword evidence="8 11" id="KW-0720">Serine protease</keyword>
<feature type="transmembrane region" description="Helical" evidence="11">
    <location>
        <begin position="232"/>
        <end position="252"/>
    </location>
</feature>
<keyword evidence="15" id="KW-1185">Reference proteome</keyword>
<feature type="transmembrane region" description="Helical" evidence="11">
    <location>
        <begin position="115"/>
        <end position="139"/>
    </location>
</feature>
<feature type="transmembrane region" description="Helical" evidence="11">
    <location>
        <begin position="272"/>
        <end position="291"/>
    </location>
</feature>
<evidence type="ECO:0000256" key="4">
    <source>
        <dbReference type="ARBA" id="ARBA00013039"/>
    </source>
</evidence>
<dbReference type="InterPro" id="IPR022764">
    <property type="entry name" value="Peptidase_S54_rhomboid_dom"/>
</dbReference>
<evidence type="ECO:0000256" key="10">
    <source>
        <dbReference type="ARBA" id="ARBA00023136"/>
    </source>
</evidence>
<protein>
    <recommendedName>
        <fullName evidence="4">rhomboid protease</fullName>
        <ecNumber evidence="4">3.4.21.105</ecNumber>
    </recommendedName>
</protein>
<dbReference type="GO" id="GO:0016020">
    <property type="term" value="C:membrane"/>
    <property type="evidence" value="ECO:0007669"/>
    <property type="project" value="UniProtKB-SubCell"/>
</dbReference>
<dbReference type="InterPro" id="IPR035952">
    <property type="entry name" value="Rhomboid-like_sf"/>
</dbReference>
<feature type="transmembrane region" description="Helical" evidence="11">
    <location>
        <begin position="201"/>
        <end position="220"/>
    </location>
</feature>
<dbReference type="Proteomes" id="UP000266841">
    <property type="component" value="Unassembled WGS sequence"/>
</dbReference>
<dbReference type="InterPro" id="IPR002610">
    <property type="entry name" value="Peptidase_S54_rhomboid-like"/>
</dbReference>
<sequence length="399" mass="43764">MAANASSLLAKARKGQRGVVESARRDWNRRSSSRGRRRDGEKEGDDEEGGGCDDSSSVGDPTHMPGKKSEAEAVTEDYQLDADRSFDSEDCRRAEALGLVGEETHYRQRFAPCSVMFCVVQCIILPVMMWQCGVAPLSINPMIGPYPDTLNYWGAKNAVLIVEDGELYRLVTPIFLHAGLIHLLGNVMVQAEVGNRWEKEWGSVIWMIIYMGSAVGSSIASTCFMPDNISVGSSGAVMGLFGAKFSEIFLLCCERSRSIRDLAAEKARKRQVCLVVGGLIIVSLMSFIPYVDWAAHLGGMVAGFVLGLVCFSFKIRSWVWTVLWLVAGVGSTVALFSVAMTYMYTDVEVNDDLRDVCGYYKQFFDDYECRCMLDEAIEFGSWSFGGNDGGGDGGGEGKD</sequence>
<evidence type="ECO:0000256" key="8">
    <source>
        <dbReference type="ARBA" id="ARBA00022825"/>
    </source>
</evidence>
<evidence type="ECO:0000313" key="14">
    <source>
        <dbReference type="EMBL" id="EJK75152.1"/>
    </source>
</evidence>
<feature type="region of interest" description="Disordered" evidence="12">
    <location>
        <begin position="1"/>
        <end position="74"/>
    </location>
</feature>
<keyword evidence="6 11" id="KW-0812">Transmembrane</keyword>
<evidence type="ECO:0000256" key="12">
    <source>
        <dbReference type="SAM" id="MobiDB-lite"/>
    </source>
</evidence>
<dbReference type="OrthoDB" id="418595at2759"/>
<comment type="function">
    <text evidence="11">Serine protease involved in intramembrane proteolysis.</text>
</comment>
<dbReference type="Pfam" id="PF01694">
    <property type="entry name" value="Rhomboid"/>
    <property type="match status" value="1"/>
</dbReference>
<evidence type="ECO:0000259" key="13">
    <source>
        <dbReference type="Pfam" id="PF01694"/>
    </source>
</evidence>
<dbReference type="GO" id="GO:0006508">
    <property type="term" value="P:proteolysis"/>
    <property type="evidence" value="ECO:0007669"/>
    <property type="project" value="UniProtKB-KW"/>
</dbReference>
<evidence type="ECO:0000256" key="6">
    <source>
        <dbReference type="ARBA" id="ARBA00022692"/>
    </source>
</evidence>
<dbReference type="Gene3D" id="1.20.1540.10">
    <property type="entry name" value="Rhomboid-like"/>
    <property type="match status" value="1"/>
</dbReference>
<feature type="transmembrane region" description="Helical" evidence="11">
    <location>
        <begin position="297"/>
        <end position="315"/>
    </location>
</feature>
<keyword evidence="10 11" id="KW-0472">Membrane</keyword>
<keyword evidence="7 11" id="KW-0378">Hydrolase</keyword>
<dbReference type="EC" id="3.4.21.105" evidence="4"/>
<comment type="caution">
    <text evidence="14">The sequence shown here is derived from an EMBL/GenBank/DDBJ whole genome shotgun (WGS) entry which is preliminary data.</text>
</comment>
<evidence type="ECO:0000313" key="15">
    <source>
        <dbReference type="Proteomes" id="UP000266841"/>
    </source>
</evidence>
<evidence type="ECO:0000256" key="11">
    <source>
        <dbReference type="RuleBase" id="RU362115"/>
    </source>
</evidence>
<comment type="subcellular location">
    <subcellularLocation>
        <location evidence="2 11">Membrane</location>
        <topology evidence="2 11">Multi-pass membrane protein</topology>
    </subcellularLocation>
</comment>
<dbReference type="AlphaFoldDB" id="K0TPZ4"/>
<proteinExistence type="inferred from homology"/>
<evidence type="ECO:0000256" key="1">
    <source>
        <dbReference type="ARBA" id="ARBA00000156"/>
    </source>
</evidence>
<keyword evidence="5 11" id="KW-0645">Protease</keyword>
<gene>
    <name evidence="14" type="ORF">THAOC_03139</name>
</gene>
<comment type="catalytic activity">
    <reaction evidence="1 11">
        <text>Cleaves type-1 transmembrane domains using a catalytic dyad composed of serine and histidine that are contributed by different transmembrane domains.</text>
        <dbReference type="EC" id="3.4.21.105"/>
    </reaction>
</comment>